<reference evidence="2" key="1">
    <citation type="submission" date="2013-05" db="EMBL/GenBank/DDBJ databases">
        <title>Genome assembly of Cystobacter fuscus DSM 2262.</title>
        <authorList>
            <person name="Sharma G."/>
            <person name="Khatri I."/>
            <person name="Kaur C."/>
            <person name="Mayilraj S."/>
            <person name="Subramanian S."/>
        </authorList>
    </citation>
    <scope>NUCLEOTIDE SEQUENCE [LARGE SCALE GENOMIC DNA]</scope>
    <source>
        <strain evidence="2">DSM 2262</strain>
    </source>
</reference>
<feature type="transmembrane region" description="Helical" evidence="1">
    <location>
        <begin position="40"/>
        <end position="59"/>
    </location>
</feature>
<keyword evidence="1" id="KW-0472">Membrane</keyword>
<name>S9P074_CYSF2</name>
<dbReference type="EMBL" id="ANAH02000066">
    <property type="protein sequence ID" value="EPX56516.1"/>
    <property type="molecule type" value="Genomic_DNA"/>
</dbReference>
<dbReference type="OrthoDB" id="713921at2"/>
<keyword evidence="1" id="KW-0812">Transmembrane</keyword>
<feature type="transmembrane region" description="Helical" evidence="1">
    <location>
        <begin position="6"/>
        <end position="28"/>
    </location>
</feature>
<comment type="caution">
    <text evidence="2">The sequence shown here is derived from an EMBL/GenBank/DDBJ whole genome shotgun (WGS) entry which is preliminary data.</text>
</comment>
<proteinExistence type="predicted"/>
<sequence length="167" mass="17576">MSSSMSTLGLVHTVISVVPLVFGVFAFVRDGQIDPRNRIGKLYTATMVASIVTSFGLSSRGGFNPGHALGLLALGLMLAGAVAGKIRGLGRALPYVRTLTFSASFLLLLVPGINETLTRLPVGQPLASGPESPLVQRSLLGLLLLFLLGSSYQVFKLRGRAESQVLP</sequence>
<dbReference type="eggNOG" id="ENOG5030AG5">
    <property type="taxonomic scope" value="Bacteria"/>
</dbReference>
<gene>
    <name evidence="2" type="ORF">D187_007858</name>
</gene>
<feature type="transmembrane region" description="Helical" evidence="1">
    <location>
        <begin position="95"/>
        <end position="114"/>
    </location>
</feature>
<feature type="transmembrane region" description="Helical" evidence="1">
    <location>
        <begin position="65"/>
        <end position="83"/>
    </location>
</feature>
<keyword evidence="3" id="KW-1185">Reference proteome</keyword>
<evidence type="ECO:0000313" key="3">
    <source>
        <dbReference type="Proteomes" id="UP000011682"/>
    </source>
</evidence>
<feature type="transmembrane region" description="Helical" evidence="1">
    <location>
        <begin position="134"/>
        <end position="155"/>
    </location>
</feature>
<evidence type="ECO:0000256" key="1">
    <source>
        <dbReference type="SAM" id="Phobius"/>
    </source>
</evidence>
<evidence type="ECO:0000313" key="2">
    <source>
        <dbReference type="EMBL" id="EPX56516.1"/>
    </source>
</evidence>
<dbReference type="Proteomes" id="UP000011682">
    <property type="component" value="Unassembled WGS sequence"/>
</dbReference>
<evidence type="ECO:0008006" key="4">
    <source>
        <dbReference type="Google" id="ProtNLM"/>
    </source>
</evidence>
<protein>
    <recommendedName>
        <fullName evidence="4">DUF2306 domain-containing protein</fullName>
    </recommendedName>
</protein>
<organism evidence="2 3">
    <name type="scientific">Cystobacter fuscus (strain ATCC 25194 / DSM 2262 / NBRC 100088 / M29)</name>
    <dbReference type="NCBI Taxonomy" id="1242864"/>
    <lineage>
        <taxon>Bacteria</taxon>
        <taxon>Pseudomonadati</taxon>
        <taxon>Myxococcota</taxon>
        <taxon>Myxococcia</taxon>
        <taxon>Myxococcales</taxon>
        <taxon>Cystobacterineae</taxon>
        <taxon>Archangiaceae</taxon>
        <taxon>Cystobacter</taxon>
    </lineage>
</organism>
<accession>S9P074</accession>
<dbReference type="AlphaFoldDB" id="S9P074"/>
<keyword evidence="1" id="KW-1133">Transmembrane helix</keyword>